<evidence type="ECO:0000256" key="4">
    <source>
        <dbReference type="ARBA" id="ARBA00022827"/>
    </source>
</evidence>
<dbReference type="SUPFAM" id="SSF47203">
    <property type="entry name" value="Acyl-CoA dehydrogenase C-terminal domain-like"/>
    <property type="match status" value="1"/>
</dbReference>
<dbReference type="CDD" id="cd00567">
    <property type="entry name" value="ACAD"/>
    <property type="match status" value="1"/>
</dbReference>
<dbReference type="InterPro" id="IPR037069">
    <property type="entry name" value="AcylCoA_DH/ox_N_sf"/>
</dbReference>
<dbReference type="Pfam" id="PF00441">
    <property type="entry name" value="Acyl-CoA_dh_1"/>
    <property type="match status" value="1"/>
</dbReference>
<accession>A0A520M3T8</accession>
<reference evidence="8 9" key="1">
    <citation type="submission" date="2019-02" db="EMBL/GenBank/DDBJ databases">
        <title>Prokaryotic population dynamics and viral predation in marine succession experiment using metagenomics: the confinement effect.</title>
        <authorList>
            <person name="Haro-Moreno J.M."/>
            <person name="Rodriguez-Valera F."/>
            <person name="Lopez-Perez M."/>
        </authorList>
    </citation>
    <scope>NUCLEOTIDE SEQUENCE [LARGE SCALE GENOMIC DNA]</scope>
    <source>
        <strain evidence="8">MED-G167</strain>
    </source>
</reference>
<dbReference type="EMBL" id="SHBM01000065">
    <property type="protein sequence ID" value="RZO15871.1"/>
    <property type="molecule type" value="Genomic_DNA"/>
</dbReference>
<comment type="cofactor">
    <cofactor evidence="1">
        <name>FAD</name>
        <dbReference type="ChEBI" id="CHEBI:57692"/>
    </cofactor>
</comment>
<gene>
    <name evidence="8" type="ORF">EVB00_03615</name>
</gene>
<dbReference type="Gene3D" id="1.10.540.10">
    <property type="entry name" value="Acyl-CoA dehydrogenase/oxidase, N-terminal domain"/>
    <property type="match status" value="1"/>
</dbReference>
<feature type="domain" description="Acyl-CoA dehydrogenase/oxidase C-terminal" evidence="6">
    <location>
        <begin position="215"/>
        <end position="348"/>
    </location>
</feature>
<comment type="similarity">
    <text evidence="2">Belongs to the acyl-CoA dehydrogenase family.</text>
</comment>
<dbReference type="Pfam" id="PF02771">
    <property type="entry name" value="Acyl-CoA_dh_N"/>
    <property type="match status" value="1"/>
</dbReference>
<dbReference type="Proteomes" id="UP000318359">
    <property type="component" value="Unassembled WGS sequence"/>
</dbReference>
<dbReference type="GO" id="GO:0050660">
    <property type="term" value="F:flavin adenine dinucleotide binding"/>
    <property type="evidence" value="ECO:0007669"/>
    <property type="project" value="InterPro"/>
</dbReference>
<evidence type="ECO:0000256" key="2">
    <source>
        <dbReference type="ARBA" id="ARBA00009347"/>
    </source>
</evidence>
<protein>
    <submittedName>
        <fullName evidence="8">Acyl-CoA dehydrogenase</fullName>
    </submittedName>
</protein>
<evidence type="ECO:0000256" key="5">
    <source>
        <dbReference type="ARBA" id="ARBA00023002"/>
    </source>
</evidence>
<dbReference type="InterPro" id="IPR013786">
    <property type="entry name" value="AcylCoA_DH/ox_N"/>
</dbReference>
<sequence>MNLDFSDDQKFLQSEARKFFEKEGSLTRNRKVLDDKAGLDNDLWKKIIEMGWTGIRIPEEYDGLGLSHLELCVIAEELGRALAPVPFSSSVYLFTEAIIKYASEDIKKDILPKLVSGECIGTLAITEDLLAPTENNISVSSSKNNITGKKIAVPDAGVATHVIAVCSGEAGIELRMTELKKSSIKIDSQENIDESRGHFSIEFNDAESVLIGDAGNGWELVQNILNQAAVLFSFEQIGGAQASLDMANTYAKERFAFGRAIGSYQAIKHKLADMYIAITLAKSNSYYGAWALSTDSSELAVAAATARVSSTEAFQFCSKENIQTHGGNGFTWEYDCHLFYRRSKLLSLNIGSLATWKEKLICGLEKSNLVNSK</sequence>
<dbReference type="PANTHER" id="PTHR43884:SF20">
    <property type="entry name" value="ACYL-COA DEHYDROGENASE FADE28"/>
    <property type="match status" value="1"/>
</dbReference>
<dbReference type="AlphaFoldDB" id="A0A520M3T8"/>
<keyword evidence="4" id="KW-0274">FAD</keyword>
<evidence type="ECO:0000259" key="6">
    <source>
        <dbReference type="Pfam" id="PF00441"/>
    </source>
</evidence>
<dbReference type="Gene3D" id="1.20.140.10">
    <property type="entry name" value="Butyryl-CoA Dehydrogenase, subunit A, domain 3"/>
    <property type="match status" value="1"/>
</dbReference>
<dbReference type="GO" id="GO:0003995">
    <property type="term" value="F:acyl-CoA dehydrogenase activity"/>
    <property type="evidence" value="ECO:0007669"/>
    <property type="project" value="TreeGrafter"/>
</dbReference>
<dbReference type="InterPro" id="IPR036250">
    <property type="entry name" value="AcylCo_DH-like_C"/>
</dbReference>
<dbReference type="PANTHER" id="PTHR43884">
    <property type="entry name" value="ACYL-COA DEHYDROGENASE"/>
    <property type="match status" value="1"/>
</dbReference>
<evidence type="ECO:0000259" key="7">
    <source>
        <dbReference type="Pfam" id="PF02771"/>
    </source>
</evidence>
<dbReference type="SUPFAM" id="SSF56645">
    <property type="entry name" value="Acyl-CoA dehydrogenase NM domain-like"/>
    <property type="match status" value="1"/>
</dbReference>
<comment type="caution">
    <text evidence="8">The sequence shown here is derived from an EMBL/GenBank/DDBJ whole genome shotgun (WGS) entry which is preliminary data.</text>
</comment>
<name>A0A520M3T8_9GAMM</name>
<organism evidence="8 9">
    <name type="scientific">SAR86 cluster bacterium</name>
    <dbReference type="NCBI Taxonomy" id="2030880"/>
    <lineage>
        <taxon>Bacteria</taxon>
        <taxon>Pseudomonadati</taxon>
        <taxon>Pseudomonadota</taxon>
        <taxon>Gammaproteobacteria</taxon>
        <taxon>SAR86 cluster</taxon>
    </lineage>
</organism>
<dbReference type="InterPro" id="IPR009100">
    <property type="entry name" value="AcylCoA_DH/oxidase_NM_dom_sf"/>
</dbReference>
<evidence type="ECO:0000313" key="8">
    <source>
        <dbReference type="EMBL" id="RZO15871.1"/>
    </source>
</evidence>
<dbReference type="InterPro" id="IPR009075">
    <property type="entry name" value="AcylCo_DH/oxidase_C"/>
</dbReference>
<proteinExistence type="inferred from homology"/>
<keyword evidence="5" id="KW-0560">Oxidoreductase</keyword>
<evidence type="ECO:0000313" key="9">
    <source>
        <dbReference type="Proteomes" id="UP000318359"/>
    </source>
</evidence>
<evidence type="ECO:0000256" key="1">
    <source>
        <dbReference type="ARBA" id="ARBA00001974"/>
    </source>
</evidence>
<feature type="domain" description="Acyl-CoA dehydrogenase/oxidase N-terminal" evidence="7">
    <location>
        <begin position="6"/>
        <end position="118"/>
    </location>
</feature>
<keyword evidence="3" id="KW-0285">Flavoprotein</keyword>
<evidence type="ECO:0000256" key="3">
    <source>
        <dbReference type="ARBA" id="ARBA00022630"/>
    </source>
</evidence>